<comment type="function">
    <text evidence="9 10">This protein specifically catalyzes the removal of signal peptides from prolipoproteins.</text>
</comment>
<evidence type="ECO:0000256" key="8">
    <source>
        <dbReference type="ARBA" id="ARBA00023136"/>
    </source>
</evidence>
<dbReference type="PROSITE" id="PS00855">
    <property type="entry name" value="SPASE_II"/>
    <property type="match status" value="1"/>
</dbReference>
<comment type="caution">
    <text evidence="9">Lacks conserved residue(s) required for the propagation of feature annotation.</text>
</comment>
<accession>A0A0S2KFF2</accession>
<evidence type="ECO:0000313" key="13">
    <source>
        <dbReference type="Proteomes" id="UP000065641"/>
    </source>
</evidence>
<keyword evidence="4 9" id="KW-0812">Transmembrane</keyword>
<dbReference type="NCBIfam" id="TIGR00077">
    <property type="entry name" value="lspA"/>
    <property type="match status" value="1"/>
</dbReference>
<feature type="transmembrane region" description="Helical" evidence="9">
    <location>
        <begin position="106"/>
        <end position="124"/>
    </location>
</feature>
<keyword evidence="3 9" id="KW-0645">Protease</keyword>
<dbReference type="GO" id="GO:0004190">
    <property type="term" value="F:aspartic-type endopeptidase activity"/>
    <property type="evidence" value="ECO:0007669"/>
    <property type="project" value="UniProtKB-UniRule"/>
</dbReference>
<feature type="transmembrane region" description="Helical" evidence="9">
    <location>
        <begin position="144"/>
        <end position="169"/>
    </location>
</feature>
<dbReference type="STRING" id="1249552.PS2015_2428"/>
<keyword evidence="5 9" id="KW-0064">Aspartyl protease</keyword>
<sequence>MSKTRSLSAWLLSTPGSGRKAELRLFGVIAACCLLLSQFSSWAINASLAQGESRVLIDGLLQFTHIRNLGGVFGMAQGMGWLFAIFSIGLIAGLGWYLARGRDVRLYEFIFFGFVAGGGISNILDRFVYGSVVDFIDVLGIPYWNYIFNTADVFIHIGLWPVLFIGLFLHR</sequence>
<name>A0A0S2KFF2_9GAMM</name>
<evidence type="ECO:0000313" key="12">
    <source>
        <dbReference type="EMBL" id="ALO47062.1"/>
    </source>
</evidence>
<keyword evidence="6 9" id="KW-0378">Hydrolase</keyword>
<dbReference type="InterPro" id="IPR001872">
    <property type="entry name" value="Peptidase_A8"/>
</dbReference>
<evidence type="ECO:0000256" key="6">
    <source>
        <dbReference type="ARBA" id="ARBA00022801"/>
    </source>
</evidence>
<dbReference type="EC" id="3.4.23.36" evidence="9"/>
<evidence type="ECO:0000256" key="9">
    <source>
        <dbReference type="HAMAP-Rule" id="MF_00161"/>
    </source>
</evidence>
<dbReference type="OrthoDB" id="9810259at2"/>
<keyword evidence="2 9" id="KW-1003">Cell membrane</keyword>
<evidence type="ECO:0000256" key="4">
    <source>
        <dbReference type="ARBA" id="ARBA00022692"/>
    </source>
</evidence>
<evidence type="ECO:0000256" key="11">
    <source>
        <dbReference type="RuleBase" id="RU004181"/>
    </source>
</evidence>
<keyword evidence="7 9" id="KW-1133">Transmembrane helix</keyword>
<dbReference type="GO" id="GO:0005886">
    <property type="term" value="C:plasma membrane"/>
    <property type="evidence" value="ECO:0007669"/>
    <property type="project" value="UniProtKB-SubCell"/>
</dbReference>
<dbReference type="PRINTS" id="PR00781">
    <property type="entry name" value="LIPOSIGPTASE"/>
</dbReference>
<dbReference type="KEGG" id="pspi:PS2015_2428"/>
<organism evidence="12 13">
    <name type="scientific">Pseudohongiella spirulinae</name>
    <dbReference type="NCBI Taxonomy" id="1249552"/>
    <lineage>
        <taxon>Bacteria</taxon>
        <taxon>Pseudomonadati</taxon>
        <taxon>Pseudomonadota</taxon>
        <taxon>Gammaproteobacteria</taxon>
        <taxon>Pseudomonadales</taxon>
        <taxon>Pseudohongiellaceae</taxon>
        <taxon>Pseudohongiella</taxon>
    </lineage>
</organism>
<dbReference type="HAMAP" id="MF_00161">
    <property type="entry name" value="LspA"/>
    <property type="match status" value="1"/>
</dbReference>
<gene>
    <name evidence="9" type="primary">lspA</name>
    <name evidence="12" type="ORF">PS2015_2428</name>
</gene>
<dbReference type="Pfam" id="PF01252">
    <property type="entry name" value="Peptidase_A8"/>
    <property type="match status" value="1"/>
</dbReference>
<dbReference type="RefSeq" id="WP_058022490.1">
    <property type="nucleotide sequence ID" value="NZ_CP013189.1"/>
</dbReference>
<feature type="active site" evidence="9">
    <location>
        <position position="152"/>
    </location>
</feature>
<dbReference type="PANTHER" id="PTHR33695">
    <property type="entry name" value="LIPOPROTEIN SIGNAL PEPTIDASE"/>
    <property type="match status" value="1"/>
</dbReference>
<keyword evidence="8 9" id="KW-0472">Membrane</keyword>
<comment type="pathway">
    <text evidence="9">Protein modification; lipoprotein biosynthesis (signal peptide cleavage).</text>
</comment>
<evidence type="ECO:0000256" key="5">
    <source>
        <dbReference type="ARBA" id="ARBA00022750"/>
    </source>
</evidence>
<dbReference type="Proteomes" id="UP000065641">
    <property type="component" value="Chromosome"/>
</dbReference>
<dbReference type="PANTHER" id="PTHR33695:SF1">
    <property type="entry name" value="LIPOPROTEIN SIGNAL PEPTIDASE"/>
    <property type="match status" value="1"/>
</dbReference>
<feature type="active site" evidence="9">
    <location>
        <position position="134"/>
    </location>
</feature>
<dbReference type="AlphaFoldDB" id="A0A0S2KFF2"/>
<comment type="similarity">
    <text evidence="1 9 11">Belongs to the peptidase A8 family.</text>
</comment>
<evidence type="ECO:0000256" key="1">
    <source>
        <dbReference type="ARBA" id="ARBA00006139"/>
    </source>
</evidence>
<evidence type="ECO:0000256" key="3">
    <source>
        <dbReference type="ARBA" id="ARBA00022670"/>
    </source>
</evidence>
<reference evidence="12 13" key="1">
    <citation type="submission" date="2015-11" db="EMBL/GenBank/DDBJ databases">
        <authorList>
            <person name="Zhang Y."/>
            <person name="Guo Z."/>
        </authorList>
    </citation>
    <scope>NUCLEOTIDE SEQUENCE [LARGE SCALE GENOMIC DNA]</scope>
    <source>
        <strain evidence="12 13">KCTC 32221</strain>
    </source>
</reference>
<comment type="subcellular location">
    <subcellularLocation>
        <location evidence="9">Cell membrane</location>
        <topology evidence="9">Multi-pass membrane protein</topology>
    </subcellularLocation>
</comment>
<dbReference type="GO" id="GO:0006508">
    <property type="term" value="P:proteolysis"/>
    <property type="evidence" value="ECO:0007669"/>
    <property type="project" value="UniProtKB-KW"/>
</dbReference>
<comment type="catalytic activity">
    <reaction evidence="9 10">
        <text>Release of signal peptides from bacterial membrane prolipoproteins. Hydrolyzes -Xaa-Yaa-Zaa-|-(S,diacylglyceryl)Cys-, in which Xaa is hydrophobic (preferably Leu), and Yaa (Ala or Ser) and Zaa (Gly or Ala) have small, neutral side chains.</text>
        <dbReference type="EC" id="3.4.23.36"/>
    </reaction>
</comment>
<evidence type="ECO:0000256" key="10">
    <source>
        <dbReference type="RuleBase" id="RU000594"/>
    </source>
</evidence>
<dbReference type="EMBL" id="CP013189">
    <property type="protein sequence ID" value="ALO47062.1"/>
    <property type="molecule type" value="Genomic_DNA"/>
</dbReference>
<proteinExistence type="inferred from homology"/>
<evidence type="ECO:0000256" key="7">
    <source>
        <dbReference type="ARBA" id="ARBA00022989"/>
    </source>
</evidence>
<protein>
    <recommendedName>
        <fullName evidence="9">Lipoprotein signal peptidase</fullName>
        <ecNumber evidence="9">3.4.23.36</ecNumber>
    </recommendedName>
    <alternativeName>
        <fullName evidence="9">Prolipoprotein signal peptidase</fullName>
    </alternativeName>
    <alternativeName>
        <fullName evidence="9">Signal peptidase II</fullName>
        <shortName evidence="9">SPase II</shortName>
    </alternativeName>
</protein>
<evidence type="ECO:0000256" key="2">
    <source>
        <dbReference type="ARBA" id="ARBA00022475"/>
    </source>
</evidence>
<keyword evidence="13" id="KW-1185">Reference proteome</keyword>
<feature type="transmembrane region" description="Helical" evidence="9">
    <location>
        <begin position="79"/>
        <end position="99"/>
    </location>
</feature>
<dbReference type="UniPathway" id="UPA00665"/>